<organism evidence="2 3">
    <name type="scientific">Actinocatenispora sera</name>
    <dbReference type="NCBI Taxonomy" id="390989"/>
    <lineage>
        <taxon>Bacteria</taxon>
        <taxon>Bacillati</taxon>
        <taxon>Actinomycetota</taxon>
        <taxon>Actinomycetes</taxon>
        <taxon>Micromonosporales</taxon>
        <taxon>Micromonosporaceae</taxon>
        <taxon>Actinocatenispora</taxon>
    </lineage>
</organism>
<dbReference type="Proteomes" id="UP000680750">
    <property type="component" value="Chromosome"/>
</dbReference>
<dbReference type="KEGG" id="aser:Asera_26620"/>
<keyword evidence="1" id="KW-0472">Membrane</keyword>
<sequence length="237" mass="25645">MTTPVDGFSSTETFDSRLSFGVFFRRFVPMLVTELVVVTLMVGLLLGCTGIGALAFVVSLVLALILAAVMVTSKKHQFDETWGTTKLELSPAGATLANRYIRVQLAWDQIRHLGAAHLVVTREAGAPQGIGGGPVGRGAAVGGLLALLPALAARGGWLPALVGVASTTTVTQSIPKVVRGQLQQNDSCREVDPVTRRRMKAIVLPVFDEEWRTGRIGDWIRAYRPDLFTAQRQRPQR</sequence>
<gene>
    <name evidence="2" type="ORF">Asera_26620</name>
</gene>
<keyword evidence="1" id="KW-0812">Transmembrane</keyword>
<protein>
    <submittedName>
        <fullName evidence="2">Uncharacterized protein</fullName>
    </submittedName>
</protein>
<dbReference type="RefSeq" id="WP_030445625.1">
    <property type="nucleotide sequence ID" value="NZ_JOEG01000005.1"/>
</dbReference>
<accession>A0A810KZK0</accession>
<keyword evidence="1" id="KW-1133">Transmembrane helix</keyword>
<feature type="transmembrane region" description="Helical" evidence="1">
    <location>
        <begin position="51"/>
        <end position="71"/>
    </location>
</feature>
<keyword evidence="3" id="KW-1185">Reference proteome</keyword>
<reference evidence="2" key="1">
    <citation type="submission" date="2020-08" db="EMBL/GenBank/DDBJ databases">
        <title>Whole genome shotgun sequence of Actinocatenispora sera NBRC 101916.</title>
        <authorList>
            <person name="Komaki H."/>
            <person name="Tamura T."/>
        </authorList>
    </citation>
    <scope>NUCLEOTIDE SEQUENCE</scope>
    <source>
        <strain evidence="2">NBRC 101916</strain>
    </source>
</reference>
<evidence type="ECO:0000313" key="3">
    <source>
        <dbReference type="Proteomes" id="UP000680750"/>
    </source>
</evidence>
<dbReference type="AlphaFoldDB" id="A0A810KZK0"/>
<dbReference type="EMBL" id="AP023354">
    <property type="protein sequence ID" value="BCJ28554.1"/>
    <property type="molecule type" value="Genomic_DNA"/>
</dbReference>
<proteinExistence type="predicted"/>
<evidence type="ECO:0000256" key="1">
    <source>
        <dbReference type="SAM" id="Phobius"/>
    </source>
</evidence>
<name>A0A810KZK0_9ACTN</name>
<feature type="transmembrane region" description="Helical" evidence="1">
    <location>
        <begin position="27"/>
        <end position="45"/>
    </location>
</feature>
<evidence type="ECO:0000313" key="2">
    <source>
        <dbReference type="EMBL" id="BCJ28554.1"/>
    </source>
</evidence>